<evidence type="ECO:0000256" key="1">
    <source>
        <dbReference type="SAM" id="MobiDB-lite"/>
    </source>
</evidence>
<reference evidence="2" key="1">
    <citation type="journal article" date="2010" name="DNA Cell Biol.">
        <title>Psychrotrophic strain of Janthinobacterium lividum from a cold Alaskan soil produces prodigiosin.</title>
        <authorList>
            <person name="Schloss P.D."/>
            <person name="Allen H.K."/>
            <person name="Klimowicz A.K."/>
            <person name="Mlot C."/>
            <person name="Gross J."/>
            <person name="Savengsuksa S."/>
            <person name="McEllin J."/>
            <person name="Clardy J."/>
            <person name="Ruess R.W."/>
            <person name="Handelsman J."/>
        </authorList>
    </citation>
    <scope>NUCLEOTIDE SEQUENCE</scope>
    <source>
        <strain evidence="2">BR01</strain>
    </source>
</reference>
<feature type="region of interest" description="Disordered" evidence="1">
    <location>
        <begin position="258"/>
        <end position="289"/>
    </location>
</feature>
<proteinExistence type="predicted"/>
<evidence type="ECO:0000313" key="2">
    <source>
        <dbReference type="EMBL" id="ABK64052.1"/>
    </source>
</evidence>
<sequence>MFIGPQGERDPVGKVRILARFPGSGQQLFAPRLGAFGDAGQGVGKGLELMLDVEDVAVAGLVTPGGLLSGAQPLARIGDRAVGIQTLQRSVEQMNSPGVGIAMFDCGKQIAVGRPGVDTGEHGLGTLEDFVVQADTNWRQIYAAIDRAGRLHRSLMDVVDGSLADGRAQQVTHQFHYAAIRATADQTQAQRQLAQPYLGDRQLEQHGIIRCARGEHLVQSGAGFVRLLVYEFAPDHVLSGQVGDRCCSRQRLNGQSLQSTSGSLAAGQANECMGDHGSEERGNSITQPQ</sequence>
<feature type="compositionally biased region" description="Basic and acidic residues" evidence="1">
    <location>
        <begin position="273"/>
        <end position="282"/>
    </location>
</feature>
<accession>A0SZ05</accession>
<dbReference type="EMBL" id="EF063590">
    <property type="protein sequence ID" value="ABK64052.1"/>
    <property type="molecule type" value="Genomic_DNA"/>
</dbReference>
<name>A0SZ05_9BURK</name>
<organism evidence="2">
    <name type="scientific">Janthinobacterium lividum</name>
    <dbReference type="NCBI Taxonomy" id="29581"/>
    <lineage>
        <taxon>Bacteria</taxon>
        <taxon>Pseudomonadati</taxon>
        <taxon>Pseudomonadota</taxon>
        <taxon>Betaproteobacteria</taxon>
        <taxon>Burkholderiales</taxon>
        <taxon>Oxalobacteraceae</taxon>
        <taxon>Janthinobacterium</taxon>
    </lineage>
</organism>
<dbReference type="AlphaFoldDB" id="A0SZ05"/>
<protein>
    <submittedName>
        <fullName evidence="2">Uncharacterized protein</fullName>
    </submittedName>
</protein>